<evidence type="ECO:0000256" key="3">
    <source>
        <dbReference type="ARBA" id="ARBA00022737"/>
    </source>
</evidence>
<feature type="repeat" description="WD" evidence="5">
    <location>
        <begin position="75"/>
        <end position="107"/>
    </location>
</feature>
<dbReference type="EMBL" id="MPUH01000678">
    <property type="protein sequence ID" value="OMJ75650.1"/>
    <property type="molecule type" value="Genomic_DNA"/>
</dbReference>
<dbReference type="GO" id="GO:0071013">
    <property type="term" value="C:catalytic step 2 spliceosome"/>
    <property type="evidence" value="ECO:0007669"/>
    <property type="project" value="TreeGrafter"/>
</dbReference>
<dbReference type="Proteomes" id="UP000187209">
    <property type="component" value="Unassembled WGS sequence"/>
</dbReference>
<dbReference type="InterPro" id="IPR052234">
    <property type="entry name" value="U5_snRNP_Component"/>
</dbReference>
<dbReference type="SUPFAM" id="SSF50978">
    <property type="entry name" value="WD40 repeat-like"/>
    <property type="match status" value="1"/>
</dbReference>
<dbReference type="GO" id="GO:0003723">
    <property type="term" value="F:RNA binding"/>
    <property type="evidence" value="ECO:0007669"/>
    <property type="project" value="TreeGrafter"/>
</dbReference>
<dbReference type="OrthoDB" id="431715at2759"/>
<dbReference type="PROSITE" id="PS00678">
    <property type="entry name" value="WD_REPEATS_1"/>
    <property type="match status" value="1"/>
</dbReference>
<reference evidence="6 7" key="1">
    <citation type="submission" date="2016-11" db="EMBL/GenBank/DDBJ databases">
        <title>The macronuclear genome of Stentor coeruleus: a giant cell with tiny introns.</title>
        <authorList>
            <person name="Slabodnick M."/>
            <person name="Ruby J.G."/>
            <person name="Reiff S.B."/>
            <person name="Swart E.C."/>
            <person name="Gosai S."/>
            <person name="Prabakaran S."/>
            <person name="Witkowska E."/>
            <person name="Larue G.E."/>
            <person name="Fisher S."/>
            <person name="Freeman R.M."/>
            <person name="Gunawardena J."/>
            <person name="Chu W."/>
            <person name="Stover N.A."/>
            <person name="Gregory B.D."/>
            <person name="Nowacki M."/>
            <person name="Derisi J."/>
            <person name="Roy S.W."/>
            <person name="Marshall W.F."/>
            <person name="Sood P."/>
        </authorList>
    </citation>
    <scope>NUCLEOTIDE SEQUENCE [LARGE SCALE GENOMIC DNA]</scope>
    <source>
        <strain evidence="6">WM001</strain>
    </source>
</reference>
<dbReference type="AlphaFoldDB" id="A0A1R2BG08"/>
<keyword evidence="7" id="KW-1185">Reference proteome</keyword>
<keyword evidence="4" id="KW-0508">mRNA splicing</keyword>
<keyword evidence="3" id="KW-0677">Repeat</keyword>
<evidence type="ECO:0000256" key="1">
    <source>
        <dbReference type="ARBA" id="ARBA00022574"/>
    </source>
</evidence>
<dbReference type="PANTHER" id="PTHR44006">
    <property type="entry name" value="U5 SMALL NUCLEAR RIBONUCLEOPROTEIN 40 KDA PROTEIN"/>
    <property type="match status" value="1"/>
</dbReference>
<accession>A0A1R2BG08</accession>
<protein>
    <submittedName>
        <fullName evidence="6">Uncharacterized protein</fullName>
    </submittedName>
</protein>
<feature type="repeat" description="WD" evidence="5">
    <location>
        <begin position="217"/>
        <end position="252"/>
    </location>
</feature>
<dbReference type="GO" id="GO:0008380">
    <property type="term" value="P:RNA splicing"/>
    <property type="evidence" value="ECO:0007669"/>
    <property type="project" value="UniProtKB-KW"/>
</dbReference>
<sequence>MSIGSISSEMLKTSLHLASFENKNLCSSALESYKMVIKPISISSLALNSTYIILGTWESIIEIWDLRTQNKTRILKTNQGKILCLFISEDSFTIISGGEDSTIKIWKGIQEKDYFTLYGHIKPVTSLLFSDYSDMLISASNDKKIKIWDLKNASIIRTLEDHKIKIASLAVSTRFRYPPIYEDHENILNSVFYIASAGEDKKIYLWDVKKNFQLDTLRGHTRFITKVIFSPESNILISICQESRIIIWNVETKCNIGCLQGLRDPSYGLCISSNNNYVYSASGNYIYQWDFHKKILISRKPYTRPGLLEITKNNIFLVFAENYDSLKFIDIEKEFQQAPKNSSSNMILSLCQHKSRRVENTHAQKNNRKIDQKCLPVYTEKISTYPVRVWNLNKNNEKSQD</sequence>
<dbReference type="Gene3D" id="2.130.10.10">
    <property type="entry name" value="YVTN repeat-like/Quinoprotein amine dehydrogenase"/>
    <property type="match status" value="2"/>
</dbReference>
<dbReference type="PANTHER" id="PTHR44006:SF1">
    <property type="entry name" value="U5 SMALL NUCLEAR RIBONUCLEOPROTEIN 40 KDA PROTEIN"/>
    <property type="match status" value="1"/>
</dbReference>
<dbReference type="CDD" id="cd00200">
    <property type="entry name" value="WD40"/>
    <property type="match status" value="1"/>
</dbReference>
<feature type="repeat" description="WD" evidence="5">
    <location>
        <begin position="117"/>
        <end position="158"/>
    </location>
</feature>
<dbReference type="InterPro" id="IPR036322">
    <property type="entry name" value="WD40_repeat_dom_sf"/>
</dbReference>
<organism evidence="6 7">
    <name type="scientific">Stentor coeruleus</name>
    <dbReference type="NCBI Taxonomy" id="5963"/>
    <lineage>
        <taxon>Eukaryota</taxon>
        <taxon>Sar</taxon>
        <taxon>Alveolata</taxon>
        <taxon>Ciliophora</taxon>
        <taxon>Postciliodesmatophora</taxon>
        <taxon>Heterotrichea</taxon>
        <taxon>Heterotrichida</taxon>
        <taxon>Stentoridae</taxon>
        <taxon>Stentor</taxon>
    </lineage>
</organism>
<evidence type="ECO:0000313" key="6">
    <source>
        <dbReference type="EMBL" id="OMJ75650.1"/>
    </source>
</evidence>
<keyword evidence="1 5" id="KW-0853">WD repeat</keyword>
<evidence type="ECO:0000256" key="5">
    <source>
        <dbReference type="PROSITE-ProRule" id="PRU00221"/>
    </source>
</evidence>
<comment type="caution">
    <text evidence="6">The sequence shown here is derived from an EMBL/GenBank/DDBJ whole genome shotgun (WGS) entry which is preliminary data.</text>
</comment>
<keyword evidence="2" id="KW-0507">mRNA processing</keyword>
<evidence type="ECO:0000313" key="7">
    <source>
        <dbReference type="Proteomes" id="UP000187209"/>
    </source>
</evidence>
<dbReference type="GO" id="GO:0006397">
    <property type="term" value="P:mRNA processing"/>
    <property type="evidence" value="ECO:0007669"/>
    <property type="project" value="UniProtKB-KW"/>
</dbReference>
<dbReference type="InterPro" id="IPR001680">
    <property type="entry name" value="WD40_rpt"/>
</dbReference>
<dbReference type="PROSITE" id="PS50082">
    <property type="entry name" value="WD_REPEATS_2"/>
    <property type="match status" value="4"/>
</dbReference>
<dbReference type="InterPro" id="IPR020472">
    <property type="entry name" value="WD40_PAC1"/>
</dbReference>
<dbReference type="Pfam" id="PF00400">
    <property type="entry name" value="WD40"/>
    <property type="match status" value="4"/>
</dbReference>
<name>A0A1R2BG08_9CILI</name>
<proteinExistence type="predicted"/>
<dbReference type="InterPro" id="IPR019775">
    <property type="entry name" value="WD40_repeat_CS"/>
</dbReference>
<gene>
    <name evidence="6" type="ORF">SteCoe_25176</name>
</gene>
<dbReference type="InterPro" id="IPR015943">
    <property type="entry name" value="WD40/YVTN_repeat-like_dom_sf"/>
</dbReference>
<dbReference type="PRINTS" id="PR00320">
    <property type="entry name" value="GPROTEINBRPT"/>
</dbReference>
<dbReference type="SMART" id="SM00320">
    <property type="entry name" value="WD40"/>
    <property type="match status" value="5"/>
</dbReference>
<feature type="repeat" description="WD" evidence="5">
    <location>
        <begin position="193"/>
        <end position="216"/>
    </location>
</feature>
<dbReference type="PROSITE" id="PS50294">
    <property type="entry name" value="WD_REPEATS_REGION"/>
    <property type="match status" value="3"/>
</dbReference>
<evidence type="ECO:0000256" key="2">
    <source>
        <dbReference type="ARBA" id="ARBA00022664"/>
    </source>
</evidence>
<evidence type="ECO:0000256" key="4">
    <source>
        <dbReference type="ARBA" id="ARBA00023187"/>
    </source>
</evidence>